<feature type="region of interest" description="Disordered" evidence="1">
    <location>
        <begin position="178"/>
        <end position="275"/>
    </location>
</feature>
<comment type="caution">
    <text evidence="2">The sequence shown here is derived from an EMBL/GenBank/DDBJ whole genome shotgun (WGS) entry which is preliminary data.</text>
</comment>
<dbReference type="AlphaFoldDB" id="A0A1X2FJ73"/>
<accession>A0A1X2FJ73</accession>
<evidence type="ECO:0000256" key="1">
    <source>
        <dbReference type="SAM" id="MobiDB-lite"/>
    </source>
</evidence>
<evidence type="ECO:0000313" key="2">
    <source>
        <dbReference type="EMBL" id="ORX18511.1"/>
    </source>
</evidence>
<feature type="region of interest" description="Disordered" evidence="1">
    <location>
        <begin position="319"/>
        <end position="358"/>
    </location>
</feature>
<feature type="compositionally biased region" description="Basic and acidic residues" evidence="1">
    <location>
        <begin position="220"/>
        <end position="242"/>
    </location>
</feature>
<proteinExistence type="predicted"/>
<feature type="compositionally biased region" description="Polar residues" evidence="1">
    <location>
        <begin position="248"/>
        <end position="267"/>
    </location>
</feature>
<evidence type="ECO:0000313" key="3">
    <source>
        <dbReference type="Proteomes" id="UP000193964"/>
    </source>
</evidence>
<gene>
    <name evidence="2" type="ORF">AWC31_14510</name>
</gene>
<organism evidence="2 3">
    <name type="scientific">Mycolicibacterium wolinskyi</name>
    <dbReference type="NCBI Taxonomy" id="59750"/>
    <lineage>
        <taxon>Bacteria</taxon>
        <taxon>Bacillati</taxon>
        <taxon>Actinomycetota</taxon>
        <taxon>Actinomycetes</taxon>
        <taxon>Mycobacteriales</taxon>
        <taxon>Mycobacteriaceae</taxon>
        <taxon>Mycolicibacterium</taxon>
    </lineage>
</organism>
<dbReference type="Proteomes" id="UP000193964">
    <property type="component" value="Unassembled WGS sequence"/>
</dbReference>
<reference evidence="2 3" key="1">
    <citation type="submission" date="2016-01" db="EMBL/GenBank/DDBJ databases">
        <title>The new phylogeny of the genus Mycobacterium.</title>
        <authorList>
            <person name="Tarcisio F."/>
            <person name="Conor M."/>
            <person name="Antonella G."/>
            <person name="Elisabetta G."/>
            <person name="Giulia F.S."/>
            <person name="Sara T."/>
            <person name="Anna F."/>
            <person name="Clotilde B."/>
            <person name="Roberto B."/>
            <person name="Veronica D.S."/>
            <person name="Fabio R."/>
            <person name="Monica P."/>
            <person name="Olivier J."/>
            <person name="Enrico T."/>
            <person name="Nicola S."/>
        </authorList>
    </citation>
    <scope>NUCLEOTIDE SEQUENCE [LARGE SCALE GENOMIC DNA]</scope>
    <source>
        <strain evidence="2 3">ATCC 700010</strain>
    </source>
</reference>
<dbReference type="EMBL" id="LQQA01000005">
    <property type="protein sequence ID" value="ORX18511.1"/>
    <property type="molecule type" value="Genomic_DNA"/>
</dbReference>
<name>A0A1X2FJ73_9MYCO</name>
<sequence length="604" mass="61384">MVTRYAGLGTDLSARQAYHTAEAEGLALNGSNHYATKTILASLAEDHDRSRDALIAAGMTAGIPQAKMQEVLDELKQATTTAASNVGQANQETHRTLTSAINTGASMPAPPKGMPGGAGLPPDVPSQLVPLLQQATQGPQMATGAVGQLITGLSGMTGAFVDPIGQLVSSAAQGGQAAADSVDTVGGESGEDGGRDQGDRERDGSQLVSQREDKDDENADDRGPESKDSEEEGSRRDGEPKTIEASGQEKSSVPTTHLASSGSTVQLDSVGGPTTHVSSAAAVADAPVGAGQHAAAAPASGVAQQQAMGGQLGAMGGSLGFGGSPAAGSQSTRTATARGGRGQDSDQGGPGDTSPGAAAALVGLGIESGSGPSAEIMFGARVLAHMVHQDSTLTAAAVAVFPMGMGVYAITCTPDALGAPRGGIATPHATMSLASLTSVPGNFRVAWAGITDPVAPLCSAIKHNFLARPEVIVALRAPGTPAVEMPEAAVVEVSMEQLLATDPVDDAAAVVEEVVAPEHIAPIIEEMAVEWQVPAEMDLATAFGYMRSRTWYETRNHEYVYAMAWWMVTEARTALAGGDRDHAAALAWQLLALPPAPSLTSTRS</sequence>
<feature type="compositionally biased region" description="Basic and acidic residues" evidence="1">
    <location>
        <begin position="192"/>
        <end position="204"/>
    </location>
</feature>
<protein>
    <submittedName>
        <fullName evidence="2">Uncharacterized protein</fullName>
    </submittedName>
</protein>